<reference evidence="6 9" key="2">
    <citation type="submission" date="2021-02" db="EMBL/GenBank/DDBJ databases">
        <title>Draft genome of the type strains Burkholderia anthina DSM16086.</title>
        <authorList>
            <person name="Hertel R."/>
            <person name="Meissner J."/>
            <person name="Poehlein A."/>
            <person name="Daniel R."/>
            <person name="Commichau F.M."/>
        </authorList>
    </citation>
    <scope>NUCLEOTIDE SEQUENCE [LARGE SCALE GENOMIC DNA]</scope>
    <source>
        <strain evidence="6 9">DSM 16086</strain>
    </source>
</reference>
<dbReference type="GeneID" id="56502022"/>
<evidence type="ECO:0000313" key="7">
    <source>
        <dbReference type="EMBL" id="VVU51247.1"/>
    </source>
</evidence>
<evidence type="ECO:0000313" key="9">
    <source>
        <dbReference type="Proteomes" id="UP000755577"/>
    </source>
</evidence>
<feature type="transmembrane region" description="Helical" evidence="4">
    <location>
        <begin position="362"/>
        <end position="382"/>
    </location>
</feature>
<organism evidence="7 8">
    <name type="scientific">Burkholderia anthina</name>
    <dbReference type="NCBI Taxonomy" id="179879"/>
    <lineage>
        <taxon>Bacteria</taxon>
        <taxon>Pseudomonadati</taxon>
        <taxon>Pseudomonadota</taxon>
        <taxon>Betaproteobacteria</taxon>
        <taxon>Burkholderiales</taxon>
        <taxon>Burkholderiaceae</taxon>
        <taxon>Burkholderia</taxon>
        <taxon>Burkholderia cepacia complex</taxon>
    </lineage>
</organism>
<feature type="transmembrane region" description="Helical" evidence="4">
    <location>
        <begin position="389"/>
        <end position="414"/>
    </location>
</feature>
<dbReference type="EMBL" id="CABVLY010000015">
    <property type="protein sequence ID" value="VVU51247.1"/>
    <property type="molecule type" value="Genomic_DNA"/>
</dbReference>
<evidence type="ECO:0000256" key="2">
    <source>
        <dbReference type="ARBA" id="ARBA00022722"/>
    </source>
</evidence>
<keyword evidence="4" id="KW-0812">Transmembrane</keyword>
<keyword evidence="3" id="KW-0378">Hydrolase</keyword>
<evidence type="ECO:0000313" key="6">
    <source>
        <dbReference type="EMBL" id="MBM2770968.1"/>
    </source>
</evidence>
<reference evidence="7 8" key="1">
    <citation type="submission" date="2019-09" db="EMBL/GenBank/DDBJ databases">
        <authorList>
            <person name="Depoorter E."/>
        </authorList>
    </citation>
    <scope>NUCLEOTIDE SEQUENCE [LARGE SCALE GENOMIC DNA]</scope>
    <source>
        <strain evidence="7">LMG 20980</strain>
    </source>
</reference>
<evidence type="ECO:0000256" key="3">
    <source>
        <dbReference type="ARBA" id="ARBA00022801"/>
    </source>
</evidence>
<keyword evidence="4" id="KW-0472">Membrane</keyword>
<dbReference type="Proteomes" id="UP000755577">
    <property type="component" value="Unassembled WGS sequence"/>
</dbReference>
<dbReference type="InterPro" id="IPR014883">
    <property type="entry name" value="VRR_NUC"/>
</dbReference>
<dbReference type="EMBL" id="JAFCIQ010000034">
    <property type="protein sequence ID" value="MBM2770968.1"/>
    <property type="molecule type" value="Genomic_DNA"/>
</dbReference>
<feature type="domain" description="VRR-NUC" evidence="5">
    <location>
        <begin position="79"/>
        <end position="206"/>
    </location>
</feature>
<accession>A0A6P2GCK1</accession>
<keyword evidence="2" id="KW-0540">Nuclease</keyword>
<keyword evidence="9" id="KW-1185">Reference proteome</keyword>
<evidence type="ECO:0000259" key="5">
    <source>
        <dbReference type="SMART" id="SM00990"/>
    </source>
</evidence>
<evidence type="ECO:0000313" key="8">
    <source>
        <dbReference type="Proteomes" id="UP000494201"/>
    </source>
</evidence>
<dbReference type="SMART" id="SM00990">
    <property type="entry name" value="VRR_NUC"/>
    <property type="match status" value="1"/>
</dbReference>
<dbReference type="Pfam" id="PF08774">
    <property type="entry name" value="VRR_NUC"/>
    <property type="match status" value="1"/>
</dbReference>
<dbReference type="GO" id="GO:0004518">
    <property type="term" value="F:nuclease activity"/>
    <property type="evidence" value="ECO:0007669"/>
    <property type="project" value="UniProtKB-KW"/>
</dbReference>
<dbReference type="Proteomes" id="UP000494201">
    <property type="component" value="Unassembled WGS sequence"/>
</dbReference>
<dbReference type="GO" id="GO:0016788">
    <property type="term" value="F:hydrolase activity, acting on ester bonds"/>
    <property type="evidence" value="ECO:0007669"/>
    <property type="project" value="InterPro"/>
</dbReference>
<gene>
    <name evidence="7" type="ORF">BAN20980_03968</name>
    <name evidence="6" type="ORF">JQK92_31680</name>
</gene>
<protein>
    <submittedName>
        <fullName evidence="7">Bacteriophage gp30 protein</fullName>
    </submittedName>
    <submittedName>
        <fullName evidence="6">VRR-NUC domain-containing protein</fullName>
    </submittedName>
</protein>
<evidence type="ECO:0000256" key="1">
    <source>
        <dbReference type="ARBA" id="ARBA00001946"/>
    </source>
</evidence>
<sequence length="419" mass="46089">MASTMETVATCTTVKEDTITYAELPPGTKGYLQEKIEDALKAPDIVKIRLPDGSNTISALKQIVMSWAIRIDETIHDFRWQYKAEVSFDMTEAVLSSGQRAPIPFLSSAIEDGPGRRHGQSPFPFGAKLGRLRRPDVIIVKNPGDRWPGRGLIDREGHPHVDNLLRLVEVKFPGDTWGRGQEAAYQQIAGAPGEFKKRMSVIDVSDCSGALEKAREHALAMSPEEREAELRRRRRERQLRAPIRSVEPIPDPAWYEAWIRKAEEVGDVAVAAVWDALNEGGQHLSAEMERWLKQHAPWTLIAGKWVVDTATATWRRVDEKGQEIYRYTTAQLKTGWDALVRTTDMTWDLLKQINWSQIGTSIIKGLVAVAAVVAGIAVIIVLSEALLAILLALAAIVAAATAETLAALAIALGVTGAAA</sequence>
<keyword evidence="4" id="KW-1133">Transmembrane helix</keyword>
<dbReference type="AlphaFoldDB" id="A0A6P2GCK1"/>
<comment type="cofactor">
    <cofactor evidence="1">
        <name>Mg(2+)</name>
        <dbReference type="ChEBI" id="CHEBI:18420"/>
    </cofactor>
</comment>
<name>A0A6P2GCK1_9BURK</name>
<proteinExistence type="predicted"/>
<evidence type="ECO:0000256" key="4">
    <source>
        <dbReference type="SAM" id="Phobius"/>
    </source>
</evidence>
<dbReference type="RefSeq" id="WP_174927125.1">
    <property type="nucleotide sequence ID" value="NZ_CABVLY010000015.1"/>
</dbReference>